<protein>
    <submittedName>
        <fullName evidence="2">Uncharacterized protein</fullName>
    </submittedName>
</protein>
<sequence length="140" mass="14999">MIDCSSLFLLLPCTDCSKVPAAGVLAPHVLGVPFGPECSSCEESCAQGVFCVRGTLNRPRVRANGSEMELKIHPGAGFLVKRANAWYLRGIVAFYWPSKENLLAVTDLTTAGVREWLRAGLALSSSKDPPLKPAALNAKE</sequence>
<name>A0AAV7XD31_9NEOP</name>
<keyword evidence="1" id="KW-0732">Signal</keyword>
<reference evidence="2" key="1">
    <citation type="submission" date="2022-12" db="EMBL/GenBank/DDBJ databases">
        <title>Chromosome-level genome assembly of the bean flower thrips Megalurothrips usitatus.</title>
        <authorList>
            <person name="Ma L."/>
            <person name="Liu Q."/>
            <person name="Li H."/>
            <person name="Cai W."/>
        </authorList>
    </citation>
    <scope>NUCLEOTIDE SEQUENCE</scope>
    <source>
        <strain evidence="2">Cailab_2022a</strain>
    </source>
</reference>
<accession>A0AAV7XD31</accession>
<comment type="caution">
    <text evidence="2">The sequence shown here is derived from an EMBL/GenBank/DDBJ whole genome shotgun (WGS) entry which is preliminary data.</text>
</comment>
<evidence type="ECO:0000313" key="2">
    <source>
        <dbReference type="EMBL" id="KAJ1522492.1"/>
    </source>
</evidence>
<dbReference type="AlphaFoldDB" id="A0AAV7XD31"/>
<evidence type="ECO:0000313" key="3">
    <source>
        <dbReference type="Proteomes" id="UP001075354"/>
    </source>
</evidence>
<dbReference type="EMBL" id="JAPTSV010000011">
    <property type="protein sequence ID" value="KAJ1522492.1"/>
    <property type="molecule type" value="Genomic_DNA"/>
</dbReference>
<evidence type="ECO:0000256" key="1">
    <source>
        <dbReference type="SAM" id="SignalP"/>
    </source>
</evidence>
<dbReference type="Proteomes" id="UP001075354">
    <property type="component" value="Chromosome 11"/>
</dbReference>
<feature type="signal peptide" evidence="1">
    <location>
        <begin position="1"/>
        <end position="16"/>
    </location>
</feature>
<keyword evidence="3" id="KW-1185">Reference proteome</keyword>
<feature type="chain" id="PRO_5043698128" evidence="1">
    <location>
        <begin position="17"/>
        <end position="140"/>
    </location>
</feature>
<organism evidence="2 3">
    <name type="scientific">Megalurothrips usitatus</name>
    <name type="common">bean blossom thrips</name>
    <dbReference type="NCBI Taxonomy" id="439358"/>
    <lineage>
        <taxon>Eukaryota</taxon>
        <taxon>Metazoa</taxon>
        <taxon>Ecdysozoa</taxon>
        <taxon>Arthropoda</taxon>
        <taxon>Hexapoda</taxon>
        <taxon>Insecta</taxon>
        <taxon>Pterygota</taxon>
        <taxon>Neoptera</taxon>
        <taxon>Paraneoptera</taxon>
        <taxon>Thysanoptera</taxon>
        <taxon>Terebrantia</taxon>
        <taxon>Thripoidea</taxon>
        <taxon>Thripidae</taxon>
        <taxon>Megalurothrips</taxon>
    </lineage>
</organism>
<proteinExistence type="predicted"/>
<gene>
    <name evidence="2" type="ORF">ONE63_001682</name>
</gene>